<dbReference type="OrthoDB" id="5801278at2759"/>
<feature type="region of interest" description="Disordered" evidence="1">
    <location>
        <begin position="340"/>
        <end position="399"/>
    </location>
</feature>
<feature type="domain" description="K Homology" evidence="2">
    <location>
        <begin position="8"/>
        <end position="72"/>
    </location>
</feature>
<evidence type="ECO:0000313" key="3">
    <source>
        <dbReference type="EMBL" id="EGT51297.1"/>
    </source>
</evidence>
<dbReference type="GO" id="GO:0003723">
    <property type="term" value="F:RNA binding"/>
    <property type="evidence" value="ECO:0007669"/>
    <property type="project" value="InterPro"/>
</dbReference>
<dbReference type="OMA" id="ITVHTEV"/>
<protein>
    <recommendedName>
        <fullName evidence="2">K Homology domain-containing protein</fullName>
    </recommendedName>
</protein>
<dbReference type="AlphaFoldDB" id="G0PCU0"/>
<dbReference type="InterPro" id="IPR036612">
    <property type="entry name" value="KH_dom_type_1_sf"/>
</dbReference>
<sequence length="399" mass="43957">MDDSVVMSLVPQEIYIPQKLKAFMSEPHGAALVAAVERQYNCSINVINDVLSVGSIIAGVQADITHIEKILIDAWQKRDVQIVIREAALNASCTHACQTLLPRAYCAVVYFFSADIQRRSRCNDIIVQQFSAKVSIYGTEYTVNKARELMIECLTEHFGLLEIDIPEAQRTTRMGYGMTTSTFNPQVPPPAVSTASFNMFPMGEPNAILTSTPTSPVKYDEPLMSSNFDNHLLFPSDFSMPPPQLPAAHDATISPPRTNNVEKIKQWIPTAEVGKILGNRAAMKKQIEGQFNCVITVHTEIYSPFGMTSVEIMAQNKDQCRGARDAVLLLIQSHEDKTTAAAASFTDSGINSPSSPSIQSPSTTPEKRGGPKPFHRSSFRDQPKVMLALTPRKVQSPNE</sequence>
<name>G0PCU0_CAEBE</name>
<proteinExistence type="predicted"/>
<evidence type="ECO:0000256" key="1">
    <source>
        <dbReference type="SAM" id="MobiDB-lite"/>
    </source>
</evidence>
<feature type="compositionally biased region" description="Low complexity" evidence="1">
    <location>
        <begin position="352"/>
        <end position="364"/>
    </location>
</feature>
<dbReference type="eggNOG" id="ENOG502TG75">
    <property type="taxonomic scope" value="Eukaryota"/>
</dbReference>
<keyword evidence="4" id="KW-1185">Reference proteome</keyword>
<reference evidence="4" key="1">
    <citation type="submission" date="2011-07" db="EMBL/GenBank/DDBJ databases">
        <authorList>
            <consortium name="Caenorhabditis brenneri Sequencing and Analysis Consortium"/>
            <person name="Wilson R.K."/>
        </authorList>
    </citation>
    <scope>NUCLEOTIDE SEQUENCE [LARGE SCALE GENOMIC DNA]</scope>
    <source>
        <strain evidence="4">PB2801</strain>
    </source>
</reference>
<evidence type="ECO:0000313" key="4">
    <source>
        <dbReference type="Proteomes" id="UP000008068"/>
    </source>
</evidence>
<dbReference type="SMART" id="SM00322">
    <property type="entry name" value="KH"/>
    <property type="match status" value="2"/>
</dbReference>
<dbReference type="Proteomes" id="UP000008068">
    <property type="component" value="Unassembled WGS sequence"/>
</dbReference>
<dbReference type="STRING" id="135651.G0PCU0"/>
<accession>G0PCU0</accession>
<dbReference type="InParanoid" id="G0PCU0"/>
<dbReference type="SUPFAM" id="SSF54791">
    <property type="entry name" value="Eukaryotic type KH-domain (KH-domain type I)"/>
    <property type="match status" value="1"/>
</dbReference>
<evidence type="ECO:0000259" key="2">
    <source>
        <dbReference type="SMART" id="SM00322"/>
    </source>
</evidence>
<feature type="domain" description="K Homology" evidence="2">
    <location>
        <begin position="260"/>
        <end position="332"/>
    </location>
</feature>
<dbReference type="FunCoup" id="G0PCU0">
    <property type="interactions" value="1787"/>
</dbReference>
<organism evidence="4">
    <name type="scientific">Caenorhabditis brenneri</name>
    <name type="common">Nematode worm</name>
    <dbReference type="NCBI Taxonomy" id="135651"/>
    <lineage>
        <taxon>Eukaryota</taxon>
        <taxon>Metazoa</taxon>
        <taxon>Ecdysozoa</taxon>
        <taxon>Nematoda</taxon>
        <taxon>Chromadorea</taxon>
        <taxon>Rhabditida</taxon>
        <taxon>Rhabditina</taxon>
        <taxon>Rhabditomorpha</taxon>
        <taxon>Rhabditoidea</taxon>
        <taxon>Rhabditidae</taxon>
        <taxon>Peloderinae</taxon>
        <taxon>Caenorhabditis</taxon>
    </lineage>
</organism>
<dbReference type="HOGENOM" id="CLU_700640_0_0_1"/>
<dbReference type="EMBL" id="GL380253">
    <property type="protein sequence ID" value="EGT51297.1"/>
    <property type="molecule type" value="Genomic_DNA"/>
</dbReference>
<dbReference type="InterPro" id="IPR004087">
    <property type="entry name" value="KH_dom"/>
</dbReference>
<gene>
    <name evidence="3" type="ORF">CAEBREN_11887</name>
</gene>
<dbReference type="CDD" id="cd00105">
    <property type="entry name" value="KH-I"/>
    <property type="match status" value="1"/>
</dbReference>